<proteinExistence type="predicted"/>
<reference evidence="4" key="1">
    <citation type="submission" date="2025-08" db="UniProtKB">
        <authorList>
            <consortium name="RefSeq"/>
        </authorList>
    </citation>
    <scope>IDENTIFICATION</scope>
</reference>
<feature type="chain" id="PRO_5040869723" evidence="2">
    <location>
        <begin position="21"/>
        <end position="142"/>
    </location>
</feature>
<keyword evidence="2" id="KW-0732">Signal</keyword>
<evidence type="ECO:0000313" key="4">
    <source>
        <dbReference type="RefSeq" id="XP_055899697.1"/>
    </source>
</evidence>
<keyword evidence="3" id="KW-1185">Reference proteome</keyword>
<gene>
    <name evidence="4" type="primary">LOC106075076</name>
</gene>
<evidence type="ECO:0000256" key="1">
    <source>
        <dbReference type="SAM" id="MobiDB-lite"/>
    </source>
</evidence>
<protein>
    <submittedName>
        <fullName evidence="4">Uncharacterized protein LOC106075076</fullName>
    </submittedName>
</protein>
<sequence length="142" mass="16006">MIPLLMKASLFLLCLPELVAKTTDISPSNENLSLPALLGLQSNQYQLESKQSGQSLDNIQDTRDGASRTHSRRQLQRMLQTVLSEISRREIPKRRAADTDSHACRINLGNHCLTEEMDNLADSYHYLMSSNSPGRKRRAVKV</sequence>
<feature type="signal peptide" evidence="2">
    <location>
        <begin position="1"/>
        <end position="20"/>
    </location>
</feature>
<dbReference type="RefSeq" id="XP_055899697.1">
    <property type="nucleotide sequence ID" value="XM_056043722.1"/>
</dbReference>
<organism evidence="3 4">
    <name type="scientific">Biomphalaria glabrata</name>
    <name type="common">Bloodfluke planorb</name>
    <name type="synonym">Freshwater snail</name>
    <dbReference type="NCBI Taxonomy" id="6526"/>
    <lineage>
        <taxon>Eukaryota</taxon>
        <taxon>Metazoa</taxon>
        <taxon>Spiralia</taxon>
        <taxon>Lophotrochozoa</taxon>
        <taxon>Mollusca</taxon>
        <taxon>Gastropoda</taxon>
        <taxon>Heterobranchia</taxon>
        <taxon>Euthyneura</taxon>
        <taxon>Panpulmonata</taxon>
        <taxon>Hygrophila</taxon>
        <taxon>Lymnaeoidea</taxon>
        <taxon>Planorbidae</taxon>
        <taxon>Biomphalaria</taxon>
    </lineage>
</organism>
<accession>A0A9W3BJU8</accession>
<name>A0A9W3BJU8_BIOGL</name>
<dbReference type="GeneID" id="106075076"/>
<evidence type="ECO:0000256" key="2">
    <source>
        <dbReference type="SAM" id="SignalP"/>
    </source>
</evidence>
<dbReference type="AlphaFoldDB" id="A0A9W3BJU8"/>
<dbReference type="Proteomes" id="UP001165740">
    <property type="component" value="Chromosome 10"/>
</dbReference>
<feature type="region of interest" description="Disordered" evidence="1">
    <location>
        <begin position="51"/>
        <end position="74"/>
    </location>
</feature>
<evidence type="ECO:0000313" key="3">
    <source>
        <dbReference type="Proteomes" id="UP001165740"/>
    </source>
</evidence>